<gene>
    <name evidence="4" type="ORF">DFP72DRAFT_214915</name>
</gene>
<evidence type="ECO:0000256" key="2">
    <source>
        <dbReference type="PROSITE-ProRule" id="PRU00505"/>
    </source>
</evidence>
<dbReference type="PRINTS" id="PR00065">
    <property type="entry name" value="TEADOMAIN"/>
</dbReference>
<evidence type="ECO:0000313" key="4">
    <source>
        <dbReference type="EMBL" id="KAF6742117.1"/>
    </source>
</evidence>
<feature type="DNA-binding region" description="TEA" evidence="2">
    <location>
        <begin position="38"/>
        <end position="115"/>
    </location>
</feature>
<dbReference type="Pfam" id="PF01285">
    <property type="entry name" value="TEA"/>
    <property type="match status" value="1"/>
</dbReference>
<organism evidence="4 5">
    <name type="scientific">Ephemerocybe angulata</name>
    <dbReference type="NCBI Taxonomy" id="980116"/>
    <lineage>
        <taxon>Eukaryota</taxon>
        <taxon>Fungi</taxon>
        <taxon>Dikarya</taxon>
        <taxon>Basidiomycota</taxon>
        <taxon>Agaricomycotina</taxon>
        <taxon>Agaricomycetes</taxon>
        <taxon>Agaricomycetidae</taxon>
        <taxon>Agaricales</taxon>
        <taxon>Agaricineae</taxon>
        <taxon>Psathyrellaceae</taxon>
        <taxon>Ephemerocybe</taxon>
    </lineage>
</organism>
<dbReference type="InterPro" id="IPR038096">
    <property type="entry name" value="TEA/ATTS_sf"/>
</dbReference>
<evidence type="ECO:0000256" key="1">
    <source>
        <dbReference type="ARBA" id="ARBA00008421"/>
    </source>
</evidence>
<dbReference type="OrthoDB" id="10006572at2759"/>
<comment type="similarity">
    <text evidence="1">Belongs to the TEC1 family.</text>
</comment>
<feature type="domain" description="TEA" evidence="3">
    <location>
        <begin position="38"/>
        <end position="115"/>
    </location>
</feature>
<name>A0A8H6H9N4_9AGAR</name>
<keyword evidence="5" id="KW-1185">Reference proteome</keyword>
<dbReference type="SMART" id="SM00426">
    <property type="entry name" value="TEA"/>
    <property type="match status" value="1"/>
</dbReference>
<dbReference type="Proteomes" id="UP000521943">
    <property type="component" value="Unassembled WGS sequence"/>
</dbReference>
<reference evidence="4 5" key="1">
    <citation type="submission" date="2020-07" db="EMBL/GenBank/DDBJ databases">
        <title>Comparative genomics of pyrophilous fungi reveals a link between fire events and developmental genes.</title>
        <authorList>
            <consortium name="DOE Joint Genome Institute"/>
            <person name="Steindorff A.S."/>
            <person name="Carver A."/>
            <person name="Calhoun S."/>
            <person name="Stillman K."/>
            <person name="Liu H."/>
            <person name="Lipzen A."/>
            <person name="Pangilinan J."/>
            <person name="Labutti K."/>
            <person name="Bruns T.D."/>
            <person name="Grigoriev I.V."/>
        </authorList>
    </citation>
    <scope>NUCLEOTIDE SEQUENCE [LARGE SCALE GENOMIC DNA]</scope>
    <source>
        <strain evidence="4 5">CBS 144469</strain>
    </source>
</reference>
<comment type="caution">
    <text evidence="4">The sequence shown here is derived from an EMBL/GenBank/DDBJ whole genome shotgun (WGS) entry which is preliminary data.</text>
</comment>
<dbReference type="Gene3D" id="6.10.20.40">
    <property type="entry name" value="TEA/ATTS domain"/>
    <property type="match status" value="1"/>
</dbReference>
<dbReference type="AlphaFoldDB" id="A0A8H6H9N4"/>
<protein>
    <recommendedName>
        <fullName evidence="3">TEA domain-containing protein</fullName>
    </recommendedName>
</protein>
<dbReference type="PROSITE" id="PS51088">
    <property type="entry name" value="TEA_2"/>
    <property type="match status" value="1"/>
</dbReference>
<evidence type="ECO:0000313" key="5">
    <source>
        <dbReference type="Proteomes" id="UP000521943"/>
    </source>
</evidence>
<proteinExistence type="inferred from homology"/>
<evidence type="ECO:0000259" key="3">
    <source>
        <dbReference type="PROSITE" id="PS51088"/>
    </source>
</evidence>
<sequence>MQTSAIDALLYAPTETQKLDDIRRDKATGRRSWKTLKGRPGVAVWGPTLEQALLDGLAEYHLEPEFGPRPSKHGFRFPNRNQFLSQFILDRTGVLRTYKQVSSRLQQLRDTCQDSTILNLLRGAHANDVLEGSIKSTSSLRTVTPDGSVEQVKTIADLVAPPHDPCLDVIENTSAIELGNVYMEPVPMCNELLPLSVHTQLPKTLQLFSPVYLSPRTDFVLYDRGREVHHATTYLRQTTGPCLTYDTWIYECVISGSLWRRIRSSPEEDLDSLTLCQRLYTDSNHRDRKPLTIFYRFDVSGHLEDNLVVTSSEYTGLERISSNSCVTWGKARSRPYW</sequence>
<dbReference type="InterPro" id="IPR000818">
    <property type="entry name" value="TEA/ATTS_dom"/>
</dbReference>
<dbReference type="GO" id="GO:0003700">
    <property type="term" value="F:DNA-binding transcription factor activity"/>
    <property type="evidence" value="ECO:0007669"/>
    <property type="project" value="InterPro"/>
</dbReference>
<dbReference type="EMBL" id="JACGCI010000201">
    <property type="protein sequence ID" value="KAF6742117.1"/>
    <property type="molecule type" value="Genomic_DNA"/>
</dbReference>
<accession>A0A8H6H9N4</accession>